<dbReference type="InterPro" id="IPR012373">
    <property type="entry name" value="Ferrdict_sens_TM"/>
</dbReference>
<dbReference type="EMBL" id="SNYV01000013">
    <property type="protein sequence ID" value="TDQ78122.1"/>
    <property type="molecule type" value="Genomic_DNA"/>
</dbReference>
<evidence type="ECO:0000259" key="2">
    <source>
        <dbReference type="Pfam" id="PF16344"/>
    </source>
</evidence>
<dbReference type="RefSeq" id="WP_133584374.1">
    <property type="nucleotide sequence ID" value="NZ_SNYV01000013.1"/>
</dbReference>
<dbReference type="Pfam" id="PF04773">
    <property type="entry name" value="FecR"/>
    <property type="match status" value="1"/>
</dbReference>
<dbReference type="Pfam" id="PF16344">
    <property type="entry name" value="FecR_C"/>
    <property type="match status" value="1"/>
</dbReference>
<protein>
    <submittedName>
        <fullName evidence="3">FecR family protein</fullName>
    </submittedName>
</protein>
<dbReference type="PANTHER" id="PTHR30273:SF2">
    <property type="entry name" value="PROTEIN FECR"/>
    <property type="match status" value="1"/>
</dbReference>
<dbReference type="Proteomes" id="UP000295292">
    <property type="component" value="Unassembled WGS sequence"/>
</dbReference>
<evidence type="ECO:0000259" key="1">
    <source>
        <dbReference type="Pfam" id="PF04773"/>
    </source>
</evidence>
<feature type="domain" description="FecR protein" evidence="1">
    <location>
        <begin position="173"/>
        <end position="267"/>
    </location>
</feature>
<dbReference type="Gene3D" id="2.60.120.1440">
    <property type="match status" value="1"/>
</dbReference>
<feature type="domain" description="Protein FecR C-terminal" evidence="2">
    <location>
        <begin position="308"/>
        <end position="376"/>
    </location>
</feature>
<dbReference type="OrthoDB" id="1099963at2"/>
<organism evidence="3 4">
    <name type="scientific">Sphingobacterium yanglingense</name>
    <dbReference type="NCBI Taxonomy" id="1437280"/>
    <lineage>
        <taxon>Bacteria</taxon>
        <taxon>Pseudomonadati</taxon>
        <taxon>Bacteroidota</taxon>
        <taxon>Sphingobacteriia</taxon>
        <taxon>Sphingobacteriales</taxon>
        <taxon>Sphingobacteriaceae</taxon>
        <taxon>Sphingobacterium</taxon>
    </lineage>
</organism>
<name>A0A4R6WEA5_9SPHI</name>
<dbReference type="FunFam" id="2.60.120.1440:FF:000001">
    <property type="entry name" value="Putative anti-sigma factor"/>
    <property type="match status" value="1"/>
</dbReference>
<dbReference type="PIRSF" id="PIRSF018266">
    <property type="entry name" value="FecR"/>
    <property type="match status" value="1"/>
</dbReference>
<comment type="caution">
    <text evidence="3">The sequence shown here is derived from an EMBL/GenBank/DDBJ whole genome shotgun (WGS) entry which is preliminary data.</text>
</comment>
<dbReference type="AlphaFoldDB" id="A0A4R6WEA5"/>
<dbReference type="PANTHER" id="PTHR30273">
    <property type="entry name" value="PERIPLASMIC SIGNAL SENSOR AND SIGMA FACTOR ACTIVATOR FECR-RELATED"/>
    <property type="match status" value="1"/>
</dbReference>
<sequence>MEHKDVIALLHKYRSGTCSETERALLESWYLYHDSDAIKDLSPEELSVDLLMIREGLPLVKATPVLKLWRPKTWAVAAAAITVITLGVLLYKVSSSHVDLQLVDQEDNELLFDDVAPGKKSATITLANGRTIELSDSKGGLVVGDQLKYDDNTAVEEGTLRDLAGQELTMLVARTPKGGTYAFVLPDGTRIWLNADSYVSFPSSFKGDRRKVTLTGEAYFEVAKDKNRPFMVSTSDQDIEVLGTHFNVKSYPDESDAKTTLLEGRVKVIPREGSFKILNPGQQAVWSKNKLRLLTVDSESEVAWKNGDFVFTGQGIRDVMRTISRWYDVEVDYQTDPGDMNLEGAVSRSKKLSVILKVLESSSDVRFRVNNNKIIVTK</sequence>
<dbReference type="Gene3D" id="3.55.50.30">
    <property type="match status" value="1"/>
</dbReference>
<evidence type="ECO:0000313" key="4">
    <source>
        <dbReference type="Proteomes" id="UP000295292"/>
    </source>
</evidence>
<evidence type="ECO:0000313" key="3">
    <source>
        <dbReference type="EMBL" id="TDQ78122.1"/>
    </source>
</evidence>
<dbReference type="GO" id="GO:0016989">
    <property type="term" value="F:sigma factor antagonist activity"/>
    <property type="evidence" value="ECO:0007669"/>
    <property type="project" value="TreeGrafter"/>
</dbReference>
<reference evidence="3 4" key="1">
    <citation type="submission" date="2019-03" db="EMBL/GenBank/DDBJ databases">
        <title>Genomic Encyclopedia of Archaeal and Bacterial Type Strains, Phase II (KMG-II): from individual species to whole genera.</title>
        <authorList>
            <person name="Goeker M."/>
        </authorList>
    </citation>
    <scope>NUCLEOTIDE SEQUENCE [LARGE SCALE GENOMIC DNA]</scope>
    <source>
        <strain evidence="3 4">DSM 28353</strain>
    </source>
</reference>
<gene>
    <name evidence="3" type="ORF">CLV99_2100</name>
</gene>
<dbReference type="InterPro" id="IPR006860">
    <property type="entry name" value="FecR"/>
</dbReference>
<accession>A0A4R6WEA5</accession>
<proteinExistence type="predicted"/>
<dbReference type="InterPro" id="IPR032508">
    <property type="entry name" value="FecR_C"/>
</dbReference>
<keyword evidence="4" id="KW-1185">Reference proteome</keyword>